<sequence>MPQSYRIFPGFKNTDQMISGKNRKLFSSKNLKNRKKALYLQSKNTLIAD</sequence>
<dbReference type="Proteomes" id="UP000003711">
    <property type="component" value="Unassembled WGS sequence"/>
</dbReference>
<dbReference type="HOGENOM" id="CLU_3132061_0_0_10"/>
<dbReference type="EMBL" id="ACCH01000041">
    <property type="protein sequence ID" value="EEF91875.1"/>
    <property type="molecule type" value="Genomic_DNA"/>
</dbReference>
<evidence type="ECO:0000313" key="2">
    <source>
        <dbReference type="Proteomes" id="UP000003711"/>
    </source>
</evidence>
<proteinExistence type="predicted"/>
<gene>
    <name evidence="1" type="ORF">BACCELL_00472</name>
</gene>
<evidence type="ECO:0000313" key="1">
    <source>
        <dbReference type="EMBL" id="EEF91875.1"/>
    </source>
</evidence>
<accession>E2N877</accession>
<dbReference type="AlphaFoldDB" id="E2N877"/>
<comment type="caution">
    <text evidence="1">The sequence shown here is derived from an EMBL/GenBank/DDBJ whole genome shotgun (WGS) entry which is preliminary data.</text>
</comment>
<organism evidence="1 2">
    <name type="scientific">Bacteroides cellulosilyticus DSM 14838</name>
    <dbReference type="NCBI Taxonomy" id="537012"/>
    <lineage>
        <taxon>Bacteria</taxon>
        <taxon>Pseudomonadati</taxon>
        <taxon>Bacteroidota</taxon>
        <taxon>Bacteroidia</taxon>
        <taxon>Bacteroidales</taxon>
        <taxon>Bacteroidaceae</taxon>
        <taxon>Bacteroides</taxon>
    </lineage>
</organism>
<reference evidence="1 2" key="1">
    <citation type="submission" date="2008-12" db="EMBL/GenBank/DDBJ databases">
        <authorList>
            <person name="Fulton L."/>
            <person name="Clifton S."/>
            <person name="Fulton B."/>
            <person name="Xu J."/>
            <person name="Minx P."/>
            <person name="Pepin K.H."/>
            <person name="Johnson M."/>
            <person name="Bhonagiri V."/>
            <person name="Nash W.E."/>
            <person name="Mardis E.R."/>
            <person name="Wilson R.K."/>
        </authorList>
    </citation>
    <scope>NUCLEOTIDE SEQUENCE [LARGE SCALE GENOMIC DNA]</scope>
    <source>
        <strain evidence="1 2">DSM 14838</strain>
    </source>
</reference>
<name>E2N877_9BACE</name>
<protein>
    <submittedName>
        <fullName evidence="1">Uncharacterized protein</fullName>
    </submittedName>
</protein>
<reference evidence="1 2" key="2">
    <citation type="submission" date="2009-01" db="EMBL/GenBank/DDBJ databases">
        <title>Draft genome sequence of Bacteroides cellulosilyticus (DSM 14838).</title>
        <authorList>
            <person name="Sudarsanam P."/>
            <person name="Ley R."/>
            <person name="Guruge J."/>
            <person name="Turnbaugh P.J."/>
            <person name="Mahowald M."/>
            <person name="Liep D."/>
            <person name="Gordon J."/>
        </authorList>
    </citation>
    <scope>NUCLEOTIDE SEQUENCE [LARGE SCALE GENOMIC DNA]</scope>
    <source>
        <strain evidence="1 2">DSM 14838</strain>
    </source>
</reference>